<comment type="caution">
    <text evidence="17">The sequence shown here is derived from an EMBL/GenBank/DDBJ whole genome shotgun (WGS) entry which is preliminary data.</text>
</comment>
<dbReference type="EMBL" id="JAWQEG010000619">
    <property type="protein sequence ID" value="KAK3887657.1"/>
    <property type="molecule type" value="Genomic_DNA"/>
</dbReference>
<evidence type="ECO:0000256" key="2">
    <source>
        <dbReference type="ARBA" id="ARBA00004115"/>
    </source>
</evidence>
<feature type="signal peptide" evidence="16">
    <location>
        <begin position="1"/>
        <end position="17"/>
    </location>
</feature>
<keyword evidence="7 15" id="KW-0812">Transmembrane</keyword>
<keyword evidence="6" id="KW-1017">Isopeptide bond</keyword>
<evidence type="ECO:0000313" key="18">
    <source>
        <dbReference type="Proteomes" id="UP001286313"/>
    </source>
</evidence>
<reference evidence="17" key="1">
    <citation type="submission" date="2023-10" db="EMBL/GenBank/DDBJ databases">
        <title>Genome assemblies of two species of porcelain crab, Petrolisthes cinctipes and Petrolisthes manimaculis (Anomura: Porcellanidae).</title>
        <authorList>
            <person name="Angst P."/>
        </authorList>
    </citation>
    <scope>NUCLEOTIDE SEQUENCE</scope>
    <source>
        <strain evidence="17">PB745_01</strain>
        <tissue evidence="17">Gill</tissue>
    </source>
</reference>
<evidence type="ECO:0000256" key="13">
    <source>
        <dbReference type="ARBA" id="ARBA00023157"/>
    </source>
</evidence>
<evidence type="ECO:0000256" key="5">
    <source>
        <dbReference type="ARBA" id="ARBA00014387"/>
    </source>
</evidence>
<evidence type="ECO:0000256" key="6">
    <source>
        <dbReference type="ARBA" id="ARBA00022499"/>
    </source>
</evidence>
<keyword evidence="10" id="KW-0832">Ubl conjugation</keyword>
<keyword evidence="12 15" id="KW-0472">Membrane</keyword>
<evidence type="ECO:0000256" key="9">
    <source>
        <dbReference type="ARBA" id="ARBA00022824"/>
    </source>
</evidence>
<evidence type="ECO:0000313" key="17">
    <source>
        <dbReference type="EMBL" id="KAK3887657.1"/>
    </source>
</evidence>
<evidence type="ECO:0000256" key="1">
    <source>
        <dbReference type="ARBA" id="ARBA00002838"/>
    </source>
</evidence>
<evidence type="ECO:0000256" key="3">
    <source>
        <dbReference type="ARBA" id="ARBA00009294"/>
    </source>
</evidence>
<accession>A0AAE1G9Q1</accession>
<dbReference type="InterPro" id="IPR008855">
    <property type="entry name" value="TRAP-delta"/>
</dbReference>
<comment type="function">
    <text evidence="1">TRAP proteins are part of a complex whose function is to bind calcium to the ER membrane and thereby regulate the retention of ER resident proteins.</text>
</comment>
<evidence type="ECO:0000256" key="14">
    <source>
        <dbReference type="ARBA" id="ARBA00031791"/>
    </source>
</evidence>
<dbReference type="AlphaFoldDB" id="A0AAE1G9Q1"/>
<sequence>MKLFAIVFAALLALATGETCTGAQVEAVGFTSLDATIVTKIAYIADFTLSCSNGAKDISLYAETVDGIVGVARSVDGVKYQVSWVEDVSTAVSGERPIKLYDEQGYGALRKAQRGNEDTASVEPVATINLYHPGAYKGPWVQSETMAVLAAIFIYYYAYTQKKRLMS</sequence>
<dbReference type="PANTHER" id="PTHR12731:SF1">
    <property type="entry name" value="TRANSLOCON-ASSOCIATED PROTEIN SUBUNIT DELTA"/>
    <property type="match status" value="1"/>
</dbReference>
<keyword evidence="13" id="KW-1015">Disulfide bond</keyword>
<evidence type="ECO:0000256" key="15">
    <source>
        <dbReference type="SAM" id="Phobius"/>
    </source>
</evidence>
<gene>
    <name evidence="17" type="ORF">Pcinc_008242</name>
</gene>
<name>A0AAE1G9Q1_PETCI</name>
<organism evidence="17 18">
    <name type="scientific">Petrolisthes cinctipes</name>
    <name type="common">Flat porcelain crab</name>
    <dbReference type="NCBI Taxonomy" id="88211"/>
    <lineage>
        <taxon>Eukaryota</taxon>
        <taxon>Metazoa</taxon>
        <taxon>Ecdysozoa</taxon>
        <taxon>Arthropoda</taxon>
        <taxon>Crustacea</taxon>
        <taxon>Multicrustacea</taxon>
        <taxon>Malacostraca</taxon>
        <taxon>Eumalacostraca</taxon>
        <taxon>Eucarida</taxon>
        <taxon>Decapoda</taxon>
        <taxon>Pleocyemata</taxon>
        <taxon>Anomura</taxon>
        <taxon>Galatheoidea</taxon>
        <taxon>Porcellanidae</taxon>
        <taxon>Petrolisthes</taxon>
    </lineage>
</organism>
<keyword evidence="11 15" id="KW-1133">Transmembrane helix</keyword>
<evidence type="ECO:0000256" key="8">
    <source>
        <dbReference type="ARBA" id="ARBA00022729"/>
    </source>
</evidence>
<keyword evidence="18" id="KW-1185">Reference proteome</keyword>
<dbReference type="Pfam" id="PF05404">
    <property type="entry name" value="TRAP-delta"/>
    <property type="match status" value="1"/>
</dbReference>
<feature type="transmembrane region" description="Helical" evidence="15">
    <location>
        <begin position="140"/>
        <end position="159"/>
    </location>
</feature>
<keyword evidence="9" id="KW-0256">Endoplasmic reticulum</keyword>
<evidence type="ECO:0000256" key="16">
    <source>
        <dbReference type="SAM" id="SignalP"/>
    </source>
</evidence>
<evidence type="ECO:0000256" key="12">
    <source>
        <dbReference type="ARBA" id="ARBA00023136"/>
    </source>
</evidence>
<evidence type="ECO:0000256" key="4">
    <source>
        <dbReference type="ARBA" id="ARBA00011819"/>
    </source>
</evidence>
<dbReference type="PANTHER" id="PTHR12731">
    <property type="entry name" value="TRANSLOCON-ASSOCIATED PROTEIN, DELTA SUBUNIT"/>
    <property type="match status" value="1"/>
</dbReference>
<proteinExistence type="inferred from homology"/>
<keyword evidence="8 16" id="KW-0732">Signal</keyword>
<comment type="subunit">
    <text evidence="4">Heterotetramer of TRAP-alpha, TRAP-beta, TRAP-delta and TRAP-gamma.</text>
</comment>
<evidence type="ECO:0000256" key="11">
    <source>
        <dbReference type="ARBA" id="ARBA00022989"/>
    </source>
</evidence>
<comment type="subcellular location">
    <subcellularLocation>
        <location evidence="2">Endoplasmic reticulum membrane</location>
        <topology evidence="2">Single-pass type I membrane protein</topology>
    </subcellularLocation>
</comment>
<dbReference type="Proteomes" id="UP001286313">
    <property type="component" value="Unassembled WGS sequence"/>
</dbReference>
<feature type="chain" id="PRO_5042013531" description="Translocon-associated protein subunit delta" evidence="16">
    <location>
        <begin position="18"/>
        <end position="167"/>
    </location>
</feature>
<protein>
    <recommendedName>
        <fullName evidence="5">Translocon-associated protein subunit delta</fullName>
    </recommendedName>
    <alternativeName>
        <fullName evidence="14">Signal sequence receptor subunit delta</fullName>
    </alternativeName>
</protein>
<evidence type="ECO:0000256" key="7">
    <source>
        <dbReference type="ARBA" id="ARBA00022692"/>
    </source>
</evidence>
<dbReference type="GO" id="GO:0005789">
    <property type="term" value="C:endoplasmic reticulum membrane"/>
    <property type="evidence" value="ECO:0007669"/>
    <property type="project" value="UniProtKB-SubCell"/>
</dbReference>
<evidence type="ECO:0000256" key="10">
    <source>
        <dbReference type="ARBA" id="ARBA00022843"/>
    </source>
</evidence>
<comment type="similarity">
    <text evidence="3">Belongs to the TRAP-delta family.</text>
</comment>